<protein>
    <submittedName>
        <fullName evidence="1">Gluconate 2-dehydrogenase subunit 3 family protein</fullName>
    </submittedName>
</protein>
<organism evidence="1 2">
    <name type="scientific">Flagellimonas yonaguniensis</name>
    <dbReference type="NCBI Taxonomy" id="3031325"/>
    <lineage>
        <taxon>Bacteria</taxon>
        <taxon>Pseudomonadati</taxon>
        <taxon>Bacteroidota</taxon>
        <taxon>Flavobacteriia</taxon>
        <taxon>Flavobacteriales</taxon>
        <taxon>Flavobacteriaceae</taxon>
        <taxon>Flagellimonas</taxon>
    </lineage>
</organism>
<sequence length="48" mass="5455">QPNVWDGVPDDVLEQHGVAYDEEWLAKCVDQSKRGIIAEWDEDGNLIT</sequence>
<reference evidence="1 2" key="1">
    <citation type="submission" date="2023-03" db="EMBL/GenBank/DDBJ databases">
        <title>Muricauda XX sp. nov. and Muricauda XXX sp. nov., two novel species isolated from Okinawa Trough.</title>
        <authorList>
            <person name="Cao W."/>
            <person name="Deng X."/>
        </authorList>
    </citation>
    <scope>NUCLEOTIDE SEQUENCE [LARGE SCALE GENOMIC DNA]</scope>
    <source>
        <strain evidence="1 2">334s03</strain>
    </source>
</reference>
<evidence type="ECO:0000313" key="1">
    <source>
        <dbReference type="EMBL" id="MDF0717900.1"/>
    </source>
</evidence>
<comment type="caution">
    <text evidence="1">The sequence shown here is derived from an EMBL/GenBank/DDBJ whole genome shotgun (WGS) entry which is preliminary data.</text>
</comment>
<dbReference type="Proteomes" id="UP001221366">
    <property type="component" value="Unassembled WGS sequence"/>
</dbReference>
<keyword evidence="2" id="KW-1185">Reference proteome</keyword>
<dbReference type="EMBL" id="JARFVB010000016">
    <property type="protein sequence ID" value="MDF0717900.1"/>
    <property type="molecule type" value="Genomic_DNA"/>
</dbReference>
<name>A0ABT5Y374_9FLAO</name>
<proteinExistence type="predicted"/>
<accession>A0ABT5Y374</accession>
<evidence type="ECO:0000313" key="2">
    <source>
        <dbReference type="Proteomes" id="UP001221366"/>
    </source>
</evidence>
<feature type="non-terminal residue" evidence="1">
    <location>
        <position position="1"/>
    </location>
</feature>
<gene>
    <name evidence="1" type="ORF">PY092_17180</name>
</gene>